<dbReference type="SUPFAM" id="SSF82171">
    <property type="entry name" value="DPP6 N-terminal domain-like"/>
    <property type="match status" value="1"/>
</dbReference>
<gene>
    <name evidence="2" type="ORF">GKQ51_16915</name>
</gene>
<organism evidence="2 3">
    <name type="scientific">Azotobacter chroococcum</name>
    <dbReference type="NCBI Taxonomy" id="353"/>
    <lineage>
        <taxon>Bacteria</taxon>
        <taxon>Pseudomonadati</taxon>
        <taxon>Pseudomonadota</taxon>
        <taxon>Gammaproteobacteria</taxon>
        <taxon>Pseudomonadales</taxon>
        <taxon>Pseudomonadaceae</taxon>
        <taxon>Azotobacter</taxon>
    </lineage>
</organism>
<dbReference type="AlphaFoldDB" id="A0AAP9YBT1"/>
<feature type="region of interest" description="Disordered" evidence="1">
    <location>
        <begin position="1021"/>
        <end position="1040"/>
    </location>
</feature>
<evidence type="ECO:0000313" key="3">
    <source>
        <dbReference type="Proteomes" id="UP000596192"/>
    </source>
</evidence>
<reference evidence="2 3" key="1">
    <citation type="submission" date="2020-12" db="EMBL/GenBank/DDBJ databases">
        <title>Genomic Analysis and Response surface optimization of nitrogen-fixing conditions for A. chroococcum strain HR1, Isolation from rhizosphere soil.</title>
        <authorList>
            <person name="Li J."/>
            <person name="Yang H."/>
            <person name="Liu H."/>
            <person name="Wang C."/>
            <person name="Tian Y."/>
            <person name="Lu X.Y."/>
        </authorList>
    </citation>
    <scope>NUCLEOTIDE SEQUENCE [LARGE SCALE GENOMIC DNA]</scope>
    <source>
        <strain evidence="2 3">HR1</strain>
    </source>
</reference>
<evidence type="ECO:0000313" key="2">
    <source>
        <dbReference type="EMBL" id="QQE87924.1"/>
    </source>
</evidence>
<accession>A0AAP9YBT1</accession>
<evidence type="ECO:0000256" key="1">
    <source>
        <dbReference type="SAM" id="MobiDB-lite"/>
    </source>
</evidence>
<dbReference type="EMBL" id="CP066310">
    <property type="protein sequence ID" value="QQE87924.1"/>
    <property type="molecule type" value="Genomic_DNA"/>
</dbReference>
<proteinExistence type="predicted"/>
<protein>
    <submittedName>
        <fullName evidence="2">Pilus assembly protein PilY</fullName>
    </submittedName>
</protein>
<sequence>MLAATLLAISAGAHAEDIDLFVGVESEQNTDYPNVIILLDNTANWADNAQHFPDMKQGLAELNAIKTVISALAPEGEDAKVNVGLMMLNKGTGQNFDGGYVRSHIKQMTKDFRAEFLAEVSEIEAEFSTGEQVSTDVGYSRAMFEVFKYFGGHTSPANAYSDTAGSPVDSTHFGPRRYAGNAAFDKRDAAAFSDKDQTIYNPAAPTTETCKPKNYVIVIGNGWSPNDEDEVATLLQNVGGDASQIYQTTSSKIRYGDEVARLLYQTDVSPASGKQNVLTYTIDVYNAQPSEDHTKLLKSMAHVGGGKYFSATNADQIEAALGNIFSEIQAVNSVFASVSLPVSVNTQGTYLNQVYVGMFRPDANALPRWAGNLKQYKLGLVDDVLKLLDAKGSTAVNSSTGFITECARSFWTPSSVTLPTYWGNVAEPPAGGCLAVSNSTYADYPDGNVVEKGAQSYKLRTLSGSDLRNIKGCATTACSEMADFDSTLVTSISADEVNWGRGADVGGDGTGTLSSEFLDTAVTSATTTIRPSVHADVVHSRPVAINFGTDSSTEVVVFYGGNDGILRAVNGNRDTGGSIDGIVPGGELWSFMAPEFHSQIARLRENTVSIDYKDRTVVASDSVPEPEPKPYGFDGPITAYRYTGGAWVYASMRRGGRALYTFQVSDNALGTPVFKWRIGCSGEADSTATTDSTASGCSSGFDRLGQTWSSAKPFLTAGYDSGNSPLLIMGAGYDKCEDKTDDATYNHQCGDNPLGNRIYVLDADSGEQIAEFETERSMIGDVTIVPDENGQAIYAYAADTGGNVYRITFGTTQEDWGITRIASLGCDELSSCNANRKFMFAPDVVTLGDTYYVLLGSGDREKPLASYEAATSVSNYFFMLKDKPTEATWLTNEKTNDVCSGDYLCMDSLYPITTADTPSDADLAQKKGWYLAFADNEQVVTSAITVYGTVTFSTHTPAVYTPGQCSSLGTAKVYNIDYRNAESENGTTMRYEVISGGGLPPSPVAGMVTLDDGSTVPFIIGSDPDSPLEGGSPKGGSDVIQPKAKVYWNIER</sequence>
<dbReference type="Proteomes" id="UP000596192">
    <property type="component" value="Chromosome"/>
</dbReference>
<name>A0AAP9YBT1_9GAMM</name>
<dbReference type="RefSeq" id="WP_198866532.1">
    <property type="nucleotide sequence ID" value="NZ_CP066310.1"/>
</dbReference>